<dbReference type="PANTHER" id="PTHR13950">
    <property type="entry name" value="RABCONNECTIN-RELATED"/>
    <property type="match status" value="1"/>
</dbReference>
<dbReference type="InterPro" id="IPR001680">
    <property type="entry name" value="WD40_rpt"/>
</dbReference>
<evidence type="ECO:0000313" key="3">
    <source>
        <dbReference type="EMBL" id="KAK3012299.1"/>
    </source>
</evidence>
<dbReference type="GO" id="GO:0043291">
    <property type="term" value="C:RAVE complex"/>
    <property type="evidence" value="ECO:0007669"/>
    <property type="project" value="TreeGrafter"/>
</dbReference>
<dbReference type="SUPFAM" id="SSF50978">
    <property type="entry name" value="WD40 repeat-like"/>
    <property type="match status" value="3"/>
</dbReference>
<dbReference type="InterPro" id="IPR015943">
    <property type="entry name" value="WD40/YVTN_repeat-like_dom_sf"/>
</dbReference>
<feature type="domain" description="RAVE complex protein Rav1 C-terminal" evidence="2">
    <location>
        <begin position="774"/>
        <end position="1438"/>
    </location>
</feature>
<name>A0AA89APU7_9ASTE</name>
<sequence length="2317" mass="256814">MQETTATATPIESGSSAAPIDFADHLPLYLIKSEAIPPAPTRSESAIDWLPDFAGYSWIAYGASSLLVISHLPSPASDTETLIGPIFRQVLELSSDGSGSVSAVSWSPAAPSLGELAAALDNCIGLFSYGLEGSNGSFCWSQTAVLVQSTKVEALKWTFTGDGIISGGSEVVLWRKKPRSWEIAWKYKPEVPHVLVSATWSIEGPSATAPSSQLHTISEASNCVLVCNRSDRESNYLNAELQHPLPVSMIQWRPSTQKQPKSYERYPMRLVLLTCCLDGTIRLWSEIDDGRARKVGKDINDQRMARLSFCVCAVVEINQEMNGSLGSDIFVRWATEIDGIGSFGEDTSQYSSSTHYQHDRAGRCEWLIGFGPRMLITLWAIHCLDDVAPIRFPRVTLWKREELMGPEVGRSSLLLNKVVITRNQVFGAPTVCSLLLLLPCNSLAWLQLNSQKLTSIREDPVDVSQSENLPSCCPYENTNINGHNGNILQVAMHSYGCDFDLAASVDTQGLVLFWSVSPFSNCILGLPTLNPTWKLCGKIAVQDPHLKYSTLRWGPAISDEDGVLLMGHGRGIDCLIVKILKSEEEKLLFHNLCTIPFSFRCLGEGPTNVYSIPLPSDNDQVLVCNTFLLLAVWRTDFQALSWKITIYPFDLSESCSGLKDTAENFVWTSETIFVGKKYCVSVYPCSSILPDPQSLSKVTSFATVSPTNFVLSEEEKYGSYTAYHMVTGCFDGSLKLWRSILAQSSNSISQWELVGMLAADQGPILKASTTECGRKIATTSAAEESNTSTNLHIWNTVHLLGAGSLILEDAFSLNGEIVALNWLTMGNGNLLLGVCLSNELRVYCQRHRVRESIVKSEKYLEENIWFCLALTKTYSPIRDFFWGPKNTAVVVHDEYFCLISQWLSLADKKLQTDCPAIIKDHKYDCNGGSYKYMNSAIFTGFDDFDSNGSLLEDNNGKYRSTFPVKMNARNDFLSSTAVESYKQTCNSGAEIGFWSLLEVAEHFVGSLPVYHPEALLMNICSGNWKRAHVALQHLVEYLTSNHADSKRYCLAPSSDLVPPVHLPSYLEGILSSGSSDNTFQWNRDAALTASSTQLQKGPSPFASSWYSDGLNNSATSSSTRTELGALVEPIEKSFYLAAITVTEKMQILSIIDLLDEITNLHSASAYGSLDEPGRRFWVAVRFQKLYFVRRFGRLPSVEDLVIDSELTAWAFHSDCQENLFNSLLSNEPSWQEMRNIGVGFWYTNATQLRLKMEKLARQQYLKSKDPKACALLYIALNRLQVLAGLFKISKDEKDKPLVGFLLRNFQEDKNKAAALKNAYVLLGRHQLELACAFFLLGGDAASAISVCAKNIGDEQLALVICRLVEGCGGLLERRLISKFLLPSAVERGNYWFASFLEWVIGNHLQAFLSMLGVQMDSLNDKSALFSNHASFLDPSIGQYCLMLATKNSMKNSIGEWNAAILGRWAILMTATAFCRCGLPLEALECDSSSLSIFGVDQESVSDDANPELLHNILKPFPNTSSSNWILNDVAFHLLSYDKLDLAMQYITKLLTEHPSWPKNKFASPGACSSSEVELQQYKIVLGSFQNKLSAALSYFEQKFSLNPLDIVNKIAVFLRNNGLAFIAYHISLCFTPKEPSNQKNSAFDGSLLYPILPKLLLKATEEMPHLFSRYIVACSITCSHLQSCSMENSITDRTRVAFLAVWEFYMHSLTWSLWRLRAALELFSVSCTEDLIKIPFIILDLLEYYAYFASAWLQMNLKGVVLAVKPLLITRTNGYSPNDIDFEDLHRLLSQLAELLAHNSLTVDVGFRVQVNEGMHHEQNGEMMPSLPVDKRWQIIAASLWGHMSVFLEHQLNSFPEKLENNYSSFMSLESSSRSKPDSNSIKTQIELISAGLAKLLRITCSHISSCCSKQLASLLLQKVGDQSTSPALLWLEELYQLPRAYHKDSTQDIDSLNTTENDTQLSASDILWEFCSDPKLLHKSLTQENPELPQYIKQKLCKGWSDIYTCVAEESEAEITRDKESRLGGSFADIAVGSPVRSVSSHDHSLMNPGVKDTTSRKKATHFQNPKEVYRRNGELLEALCINLVDQQHAALASNRKGIIFFNLEDRLPSIDKSDYIWTEADWPPDGWAGSESSPFPTFVSRGVGLGSKKGTHRGLGGATIGVGSSARPGRDFTGGGAFGIPGYAGIGASGFGWETQEDFEEFVDPPATVENVRTRAFTSHPSKPFFLVGSSNTHVYLWEFGKDTATATYGVLPAANIPPPYALASISAVKFDHCGQRFATAAFDGTVCSWQLEVGEGATSVQQNPLSALTTMHRT</sequence>
<organism evidence="3 4">
    <name type="scientific">Escallonia herrerae</name>
    <dbReference type="NCBI Taxonomy" id="1293975"/>
    <lineage>
        <taxon>Eukaryota</taxon>
        <taxon>Viridiplantae</taxon>
        <taxon>Streptophyta</taxon>
        <taxon>Embryophyta</taxon>
        <taxon>Tracheophyta</taxon>
        <taxon>Spermatophyta</taxon>
        <taxon>Magnoliopsida</taxon>
        <taxon>eudicotyledons</taxon>
        <taxon>Gunneridae</taxon>
        <taxon>Pentapetalae</taxon>
        <taxon>asterids</taxon>
        <taxon>campanulids</taxon>
        <taxon>Escalloniales</taxon>
        <taxon>Escalloniaceae</taxon>
        <taxon>Escallonia</taxon>
    </lineage>
</organism>
<accession>A0AA89APU7</accession>
<keyword evidence="4" id="KW-1185">Reference proteome</keyword>
<dbReference type="Gene3D" id="2.130.10.10">
    <property type="entry name" value="YVTN repeat-like/Quinoprotein amine dehydrogenase"/>
    <property type="match status" value="2"/>
</dbReference>
<dbReference type="SMART" id="SM00320">
    <property type="entry name" value="WD40"/>
    <property type="match status" value="8"/>
</dbReference>
<dbReference type="GO" id="GO:0007035">
    <property type="term" value="P:vacuolar acidification"/>
    <property type="evidence" value="ECO:0007669"/>
    <property type="project" value="TreeGrafter"/>
</dbReference>
<dbReference type="EMBL" id="JAVXUP010001388">
    <property type="protein sequence ID" value="KAK3012299.1"/>
    <property type="molecule type" value="Genomic_DNA"/>
</dbReference>
<comment type="caution">
    <text evidence="3">The sequence shown here is derived from an EMBL/GenBank/DDBJ whole genome shotgun (WGS) entry which is preliminary data.</text>
</comment>
<feature type="region of interest" description="Disordered" evidence="1">
    <location>
        <begin position="2040"/>
        <end position="2064"/>
    </location>
</feature>
<proteinExistence type="predicted"/>
<evidence type="ECO:0000259" key="2">
    <source>
        <dbReference type="Pfam" id="PF12234"/>
    </source>
</evidence>
<dbReference type="Pfam" id="PF00400">
    <property type="entry name" value="WD40"/>
    <property type="match status" value="1"/>
</dbReference>
<evidence type="ECO:0000313" key="4">
    <source>
        <dbReference type="Proteomes" id="UP001188597"/>
    </source>
</evidence>
<dbReference type="PANTHER" id="PTHR13950:SF9">
    <property type="entry name" value="RABCONNECTIN-3A"/>
    <property type="match status" value="1"/>
</dbReference>
<dbReference type="InterPro" id="IPR036322">
    <property type="entry name" value="WD40_repeat_dom_sf"/>
</dbReference>
<evidence type="ECO:0000256" key="1">
    <source>
        <dbReference type="SAM" id="MobiDB-lite"/>
    </source>
</evidence>
<reference evidence="3" key="1">
    <citation type="submission" date="2022-12" db="EMBL/GenBank/DDBJ databases">
        <title>Draft genome assemblies for two species of Escallonia (Escalloniales).</title>
        <authorList>
            <person name="Chanderbali A."/>
            <person name="Dervinis C."/>
            <person name="Anghel I."/>
            <person name="Soltis D."/>
            <person name="Soltis P."/>
            <person name="Zapata F."/>
        </authorList>
    </citation>
    <scope>NUCLEOTIDE SEQUENCE</scope>
    <source>
        <strain evidence="3">UCBG64.0493</strain>
        <tissue evidence="3">Leaf</tissue>
    </source>
</reference>
<dbReference type="Proteomes" id="UP001188597">
    <property type="component" value="Unassembled WGS sequence"/>
</dbReference>
<protein>
    <recommendedName>
        <fullName evidence="2">RAVE complex protein Rav1 C-terminal domain-containing protein</fullName>
    </recommendedName>
</protein>
<dbReference type="Pfam" id="PF12234">
    <property type="entry name" value="Rav1p_C"/>
    <property type="match status" value="1"/>
</dbReference>
<gene>
    <name evidence="3" type="ORF">RJ639_012847</name>
</gene>
<dbReference type="InterPro" id="IPR052208">
    <property type="entry name" value="DmX-like/RAVE_component"/>
</dbReference>
<dbReference type="InterPro" id="IPR022033">
    <property type="entry name" value="Rav1p_C"/>
</dbReference>